<dbReference type="InterPro" id="IPR036412">
    <property type="entry name" value="HAD-like_sf"/>
</dbReference>
<organism evidence="2 3">
    <name type="scientific">Pseudomonas syringae pv. aceris</name>
    <dbReference type="NCBI Taxonomy" id="199198"/>
    <lineage>
        <taxon>Bacteria</taxon>
        <taxon>Pseudomonadati</taxon>
        <taxon>Pseudomonadota</taxon>
        <taxon>Gammaproteobacteria</taxon>
        <taxon>Pseudomonadales</taxon>
        <taxon>Pseudomonadaceae</taxon>
        <taxon>Pseudomonas</taxon>
        <taxon>Pseudomonas syringae</taxon>
    </lineage>
</organism>
<dbReference type="Proteomes" id="UP000050297">
    <property type="component" value="Unassembled WGS sequence"/>
</dbReference>
<dbReference type="CDD" id="cd02588">
    <property type="entry name" value="HAD_L2-DEX"/>
    <property type="match status" value="1"/>
</dbReference>
<dbReference type="InterPro" id="IPR023214">
    <property type="entry name" value="HAD_sf"/>
</dbReference>
<protein>
    <submittedName>
        <fullName evidence="2">HAD-superfamily hydrolase, subfamily IA, variant 2</fullName>
    </submittedName>
</protein>
<name>A0A0P9JNQ4_PSESX</name>
<dbReference type="PANTHER" id="PTHR43316:SF9">
    <property type="entry name" value="ACID DEHALOGENASE, PUTATIVE (AFU_ORTHOLOGUE AFUA_6G14460)-RELATED"/>
    <property type="match status" value="1"/>
</dbReference>
<gene>
    <name evidence="2" type="ORF">ALO91_05310</name>
</gene>
<dbReference type="NCBIfam" id="TIGR01493">
    <property type="entry name" value="HAD-SF-IA-v2"/>
    <property type="match status" value="1"/>
</dbReference>
<dbReference type="Gene3D" id="3.40.50.1000">
    <property type="entry name" value="HAD superfamily/HAD-like"/>
    <property type="match status" value="1"/>
</dbReference>
<keyword evidence="1 2" id="KW-0378">Hydrolase</keyword>
<evidence type="ECO:0000313" key="3">
    <source>
        <dbReference type="Proteomes" id="UP000050297"/>
    </source>
</evidence>
<dbReference type="Pfam" id="PF00702">
    <property type="entry name" value="Hydrolase"/>
    <property type="match status" value="1"/>
</dbReference>
<dbReference type="PANTHER" id="PTHR43316">
    <property type="entry name" value="HYDROLASE, HALOACID DELAHOGENASE-RELATED"/>
    <property type="match status" value="1"/>
</dbReference>
<dbReference type="EMBL" id="LJPM01000032">
    <property type="protein sequence ID" value="KPW26844.1"/>
    <property type="molecule type" value="Genomic_DNA"/>
</dbReference>
<dbReference type="NCBIfam" id="TIGR01428">
    <property type="entry name" value="HAD_type_II"/>
    <property type="match status" value="1"/>
</dbReference>
<dbReference type="PATRIC" id="fig|199198.5.peg.4023"/>
<dbReference type="SFLD" id="SFLDG01129">
    <property type="entry name" value="C1.5:_HAD__Beta-PGM__Phosphata"/>
    <property type="match status" value="1"/>
</dbReference>
<comment type="caution">
    <text evidence="2">The sequence shown here is derived from an EMBL/GenBank/DDBJ whole genome shotgun (WGS) entry which is preliminary data.</text>
</comment>
<dbReference type="PRINTS" id="PR00413">
    <property type="entry name" value="HADHALOGNASE"/>
</dbReference>
<evidence type="ECO:0000313" key="2">
    <source>
        <dbReference type="EMBL" id="KPW26844.1"/>
    </source>
</evidence>
<dbReference type="GO" id="GO:0019120">
    <property type="term" value="F:hydrolase activity, acting on acid halide bonds, in C-halide compounds"/>
    <property type="evidence" value="ECO:0007669"/>
    <property type="project" value="InterPro"/>
</dbReference>
<dbReference type="InterPro" id="IPR006439">
    <property type="entry name" value="HAD-SF_hydro_IA"/>
</dbReference>
<reference evidence="2 3" key="1">
    <citation type="submission" date="2015-09" db="EMBL/GenBank/DDBJ databases">
        <title>Genome announcement of multiple Pseudomonas syringae strains.</title>
        <authorList>
            <person name="Thakur S."/>
            <person name="Wang P.W."/>
            <person name="Gong Y."/>
            <person name="Weir B.S."/>
            <person name="Guttman D.S."/>
        </authorList>
    </citation>
    <scope>NUCLEOTIDE SEQUENCE [LARGE SCALE GENOMIC DNA]</scope>
    <source>
        <strain evidence="2 3">ICMP2802</strain>
    </source>
</reference>
<dbReference type="InterPro" id="IPR006328">
    <property type="entry name" value="2-HAD"/>
</dbReference>
<dbReference type="SFLD" id="SFLDS00003">
    <property type="entry name" value="Haloacid_Dehalogenase"/>
    <property type="match status" value="1"/>
</dbReference>
<dbReference type="SUPFAM" id="SSF56784">
    <property type="entry name" value="HAD-like"/>
    <property type="match status" value="1"/>
</dbReference>
<proteinExistence type="predicted"/>
<dbReference type="AlphaFoldDB" id="A0A0P9JNQ4"/>
<sequence>MLISRCCNEVVLQRASPPLNIRPDCSSCHDLNELSGPHTMSFLRPKFITFDCYGTLTNFHMGTMTRELFADRVAAEQMDQFVKDFSAYRLDQVMGDWMPYDEILKVALARTCKRWNVEYREEGQLYYDAVPTWGPHADVPAGLSKIADKIPLVIFSNASDSQIMSNVEKLGAPFHKVFTAEQAQAYKPRLAAFEFMLDNLGCGPEDILHVSSSFRYDLFSAHDMKIRNKAFVARGHEQPANSSFEYHQIPDIGGLAGLVGL</sequence>
<evidence type="ECO:0000256" key="1">
    <source>
        <dbReference type="ARBA" id="ARBA00022801"/>
    </source>
</evidence>
<dbReference type="Gene3D" id="1.10.150.750">
    <property type="match status" value="1"/>
</dbReference>
<dbReference type="InterPro" id="IPR051540">
    <property type="entry name" value="S-2-haloacid_dehalogenase"/>
</dbReference>
<accession>A0A0P9JNQ4</accession>